<dbReference type="EMBL" id="GG666491">
    <property type="protein sequence ID" value="EEN63468.1"/>
    <property type="molecule type" value="Genomic_DNA"/>
</dbReference>
<dbReference type="AlphaFoldDB" id="C3Y8N1"/>
<accession>C3Y8N1</accession>
<reference evidence="1" key="1">
    <citation type="journal article" date="2008" name="Nature">
        <title>The amphioxus genome and the evolution of the chordate karyotype.</title>
        <authorList>
            <consortium name="US DOE Joint Genome Institute (JGI-PGF)"/>
            <person name="Putnam N.H."/>
            <person name="Butts T."/>
            <person name="Ferrier D.E.K."/>
            <person name="Furlong R.F."/>
            <person name="Hellsten U."/>
            <person name="Kawashima T."/>
            <person name="Robinson-Rechavi M."/>
            <person name="Shoguchi E."/>
            <person name="Terry A."/>
            <person name="Yu J.-K."/>
            <person name="Benito-Gutierrez E.L."/>
            <person name="Dubchak I."/>
            <person name="Garcia-Fernandez J."/>
            <person name="Gibson-Brown J.J."/>
            <person name="Grigoriev I.V."/>
            <person name="Horton A.C."/>
            <person name="de Jong P.J."/>
            <person name="Jurka J."/>
            <person name="Kapitonov V.V."/>
            <person name="Kohara Y."/>
            <person name="Kuroki Y."/>
            <person name="Lindquist E."/>
            <person name="Lucas S."/>
            <person name="Osoegawa K."/>
            <person name="Pennacchio L.A."/>
            <person name="Salamov A.A."/>
            <person name="Satou Y."/>
            <person name="Sauka-Spengler T."/>
            <person name="Schmutz J."/>
            <person name="Shin-I T."/>
            <person name="Toyoda A."/>
            <person name="Bronner-Fraser M."/>
            <person name="Fujiyama A."/>
            <person name="Holland L.Z."/>
            <person name="Holland P.W.H."/>
            <person name="Satoh N."/>
            <person name="Rokhsar D.S."/>
        </authorList>
    </citation>
    <scope>NUCLEOTIDE SEQUENCE [LARGE SCALE GENOMIC DNA]</scope>
    <source>
        <strain evidence="1">S238N-H82</strain>
        <tissue evidence="1">Testes</tissue>
    </source>
</reference>
<dbReference type="InParanoid" id="C3Y8N1"/>
<protein>
    <submittedName>
        <fullName evidence="1">Uncharacterized protein</fullName>
    </submittedName>
</protein>
<sequence length="136" mass="15817">MPYNMWQGILQFAEAREKGQIDEYITQEESFDIFNDEQTVLLNLVNAELDFVKWVDVVSNVRQFMDRFDEHLELKEAASKNGLQTVDISLARYDDVSKTTFTINTVAGLALEIEQLFDSRSELICISCFNLFDLFR</sequence>
<organism>
    <name type="scientific">Branchiostoma floridae</name>
    <name type="common">Florida lancelet</name>
    <name type="synonym">Amphioxus</name>
    <dbReference type="NCBI Taxonomy" id="7739"/>
    <lineage>
        <taxon>Eukaryota</taxon>
        <taxon>Metazoa</taxon>
        <taxon>Chordata</taxon>
        <taxon>Cephalochordata</taxon>
        <taxon>Leptocardii</taxon>
        <taxon>Amphioxiformes</taxon>
        <taxon>Branchiostomatidae</taxon>
        <taxon>Branchiostoma</taxon>
    </lineage>
</organism>
<evidence type="ECO:0000313" key="1">
    <source>
        <dbReference type="EMBL" id="EEN63468.1"/>
    </source>
</evidence>
<gene>
    <name evidence="1" type="ORF">BRAFLDRAFT_69884</name>
</gene>
<name>C3Y8N1_BRAFL</name>
<proteinExistence type="predicted"/>